<name>A0A6A6FXZ1_9PEZI</name>
<evidence type="ECO:0000313" key="1">
    <source>
        <dbReference type="EMBL" id="KAF2218050.1"/>
    </source>
</evidence>
<dbReference type="Proteomes" id="UP000799539">
    <property type="component" value="Unassembled WGS sequence"/>
</dbReference>
<sequence length="358" mass="39171">MALFPTLFCNSLRRRPSYASAIPTLLAQAKYHVRVPITIENDPHTGASRPTRHLRFLLLSPSTVTDGKLQFTIERIRHFSFLTNEPIAIVFLLNPPHNSSFQSAKHFAESAAGSRLDSVDGTLALTRLQAELIDQADLPCIPLLPLHSIDGLPTLLQSHAAKYVNQKPQQVHSTIASRDLMQLCTLRQPMQSFTGNVLSDTFDNLRDMAQAMTRPTNAPASSSPTAIAAFALDILSQPIERWDENGTLPFTEACLLLTVTIAFFTAAVPGTTCLQIFSTSLFQPAFFHPHRNASRNTHLVLSVRSLSASNSSQQTSTTQSPACTRDNLSEKTLNIIDGLSLVQNLHGPPSFTTNMSSG</sequence>
<evidence type="ECO:0000313" key="2">
    <source>
        <dbReference type="Proteomes" id="UP000799539"/>
    </source>
</evidence>
<proteinExistence type="predicted"/>
<dbReference type="AlphaFoldDB" id="A0A6A6FXZ1"/>
<dbReference type="OrthoDB" id="2129069at2759"/>
<keyword evidence="2" id="KW-1185">Reference proteome</keyword>
<organism evidence="1 2">
    <name type="scientific">Cercospora zeae-maydis SCOH1-5</name>
    <dbReference type="NCBI Taxonomy" id="717836"/>
    <lineage>
        <taxon>Eukaryota</taxon>
        <taxon>Fungi</taxon>
        <taxon>Dikarya</taxon>
        <taxon>Ascomycota</taxon>
        <taxon>Pezizomycotina</taxon>
        <taxon>Dothideomycetes</taxon>
        <taxon>Dothideomycetidae</taxon>
        <taxon>Mycosphaerellales</taxon>
        <taxon>Mycosphaerellaceae</taxon>
        <taxon>Cercospora</taxon>
    </lineage>
</organism>
<dbReference type="EMBL" id="ML992662">
    <property type="protein sequence ID" value="KAF2218050.1"/>
    <property type="molecule type" value="Genomic_DNA"/>
</dbReference>
<reference evidence="1" key="1">
    <citation type="journal article" date="2020" name="Stud. Mycol.">
        <title>101 Dothideomycetes genomes: a test case for predicting lifestyles and emergence of pathogens.</title>
        <authorList>
            <person name="Haridas S."/>
            <person name="Albert R."/>
            <person name="Binder M."/>
            <person name="Bloem J."/>
            <person name="Labutti K."/>
            <person name="Salamov A."/>
            <person name="Andreopoulos B."/>
            <person name="Baker S."/>
            <person name="Barry K."/>
            <person name="Bills G."/>
            <person name="Bluhm B."/>
            <person name="Cannon C."/>
            <person name="Castanera R."/>
            <person name="Culley D."/>
            <person name="Daum C."/>
            <person name="Ezra D."/>
            <person name="Gonzalez J."/>
            <person name="Henrissat B."/>
            <person name="Kuo A."/>
            <person name="Liang C."/>
            <person name="Lipzen A."/>
            <person name="Lutzoni F."/>
            <person name="Magnuson J."/>
            <person name="Mondo S."/>
            <person name="Nolan M."/>
            <person name="Ohm R."/>
            <person name="Pangilinan J."/>
            <person name="Park H.-J."/>
            <person name="Ramirez L."/>
            <person name="Alfaro M."/>
            <person name="Sun H."/>
            <person name="Tritt A."/>
            <person name="Yoshinaga Y."/>
            <person name="Zwiers L.-H."/>
            <person name="Turgeon B."/>
            <person name="Goodwin S."/>
            <person name="Spatafora J."/>
            <person name="Crous P."/>
            <person name="Grigoriev I."/>
        </authorList>
    </citation>
    <scope>NUCLEOTIDE SEQUENCE</scope>
    <source>
        <strain evidence="1">SCOH1-5</strain>
    </source>
</reference>
<gene>
    <name evidence="1" type="ORF">CERZMDRAFT_80670</name>
</gene>
<protein>
    <submittedName>
        <fullName evidence="1">Uncharacterized protein</fullName>
    </submittedName>
</protein>
<accession>A0A6A6FXZ1</accession>